<reference evidence="1" key="1">
    <citation type="submission" date="2023-06" db="EMBL/GenBank/DDBJ databases">
        <title>Gordonia sp. nov. and Pseudochrobactrum sp. nov., two species isolated from the burying beetle Nicrophorus vespilloides.</title>
        <authorList>
            <person name="Poehlein A."/>
            <person name="Guzman J."/>
            <person name="Daniel R."/>
            <person name="Vilcinskas A."/>
        </authorList>
    </citation>
    <scope>NUCLEOTIDE SEQUENCE</scope>
    <source>
        <strain evidence="1">MP11Mi</strain>
    </source>
</reference>
<proteinExistence type="predicted"/>
<sequence>MTRRPQRHCSTTGCTNHTRSSAGYCVDHRPPYCPKITREQDGLNVGDRYYTAAEALDLAHRIADALANKETPA</sequence>
<accession>A0AA97CV56</accession>
<dbReference type="AlphaFoldDB" id="A0AA97CV56"/>
<dbReference type="EMBL" id="CP128986">
    <property type="protein sequence ID" value="WOC12617.1"/>
    <property type="molecule type" value="Genomic_DNA"/>
</dbReference>
<organism evidence="1">
    <name type="scientific">Gordonia sp. MP11Mi</name>
    <dbReference type="NCBI Taxonomy" id="3022769"/>
    <lineage>
        <taxon>Bacteria</taxon>
        <taxon>Bacillati</taxon>
        <taxon>Actinomycetota</taxon>
        <taxon>Actinomycetes</taxon>
        <taxon>Mycobacteriales</taxon>
        <taxon>Gordoniaceae</taxon>
        <taxon>Gordonia</taxon>
    </lineage>
</organism>
<evidence type="ECO:0000313" key="1">
    <source>
        <dbReference type="EMBL" id="WOC12617.1"/>
    </source>
</evidence>
<protein>
    <submittedName>
        <fullName evidence="1">Uncharacterized protein</fullName>
    </submittedName>
</protein>
<gene>
    <name evidence="1" type="ORF">MP11Mi_17070</name>
</gene>
<name>A0AA97CV56_9ACTN</name>
<dbReference type="RefSeq" id="WP_420041835.1">
    <property type="nucleotide sequence ID" value="NZ_CP128986.1"/>
</dbReference>